<feature type="compositionally biased region" description="Basic and acidic residues" evidence="1">
    <location>
        <begin position="128"/>
        <end position="138"/>
    </location>
</feature>
<evidence type="ECO:0000313" key="2">
    <source>
        <dbReference type="EMBL" id="ORX46334.1"/>
    </source>
</evidence>
<accession>A0A1X2G6K2</accession>
<dbReference type="AlphaFoldDB" id="A0A1X2G6K2"/>
<keyword evidence="3" id="KW-1185">Reference proteome</keyword>
<feature type="region of interest" description="Disordered" evidence="1">
    <location>
        <begin position="114"/>
        <end position="138"/>
    </location>
</feature>
<dbReference type="OrthoDB" id="2381286at2759"/>
<evidence type="ECO:0000256" key="1">
    <source>
        <dbReference type="SAM" id="MobiDB-lite"/>
    </source>
</evidence>
<protein>
    <submittedName>
        <fullName evidence="2">Uncharacterized protein</fullName>
    </submittedName>
</protein>
<dbReference type="EMBL" id="MCGT01000038">
    <property type="protein sequence ID" value="ORX46334.1"/>
    <property type="molecule type" value="Genomic_DNA"/>
</dbReference>
<feature type="region of interest" description="Disordered" evidence="1">
    <location>
        <begin position="28"/>
        <end position="49"/>
    </location>
</feature>
<comment type="caution">
    <text evidence="2">The sequence shown here is derived from an EMBL/GenBank/DDBJ whole genome shotgun (WGS) entry which is preliminary data.</text>
</comment>
<evidence type="ECO:0000313" key="3">
    <source>
        <dbReference type="Proteomes" id="UP000242146"/>
    </source>
</evidence>
<dbReference type="STRING" id="101127.A0A1X2G6K2"/>
<proteinExistence type="predicted"/>
<gene>
    <name evidence="2" type="ORF">DM01DRAFT_1339654</name>
</gene>
<organism evidence="2 3">
    <name type="scientific">Hesseltinella vesiculosa</name>
    <dbReference type="NCBI Taxonomy" id="101127"/>
    <lineage>
        <taxon>Eukaryota</taxon>
        <taxon>Fungi</taxon>
        <taxon>Fungi incertae sedis</taxon>
        <taxon>Mucoromycota</taxon>
        <taxon>Mucoromycotina</taxon>
        <taxon>Mucoromycetes</taxon>
        <taxon>Mucorales</taxon>
        <taxon>Cunninghamellaceae</taxon>
        <taxon>Hesseltinella</taxon>
    </lineage>
</organism>
<name>A0A1X2G6K2_9FUNG</name>
<reference evidence="2 3" key="1">
    <citation type="submission" date="2016-07" db="EMBL/GenBank/DDBJ databases">
        <title>Pervasive Adenine N6-methylation of Active Genes in Fungi.</title>
        <authorList>
            <consortium name="DOE Joint Genome Institute"/>
            <person name="Mondo S.J."/>
            <person name="Dannebaum R.O."/>
            <person name="Kuo R.C."/>
            <person name="Labutti K."/>
            <person name="Haridas S."/>
            <person name="Kuo A."/>
            <person name="Salamov A."/>
            <person name="Ahrendt S.R."/>
            <person name="Lipzen A."/>
            <person name="Sullivan W."/>
            <person name="Andreopoulos W.B."/>
            <person name="Clum A."/>
            <person name="Lindquist E."/>
            <person name="Daum C."/>
            <person name="Ramamoorthy G.K."/>
            <person name="Gryganskyi A."/>
            <person name="Culley D."/>
            <person name="Magnuson J.K."/>
            <person name="James T.Y."/>
            <person name="O'Malley M.A."/>
            <person name="Stajich J.E."/>
            <person name="Spatafora J.W."/>
            <person name="Visel A."/>
            <person name="Grigoriev I.V."/>
        </authorList>
    </citation>
    <scope>NUCLEOTIDE SEQUENCE [LARGE SCALE GENOMIC DNA]</scope>
    <source>
        <strain evidence="2 3">NRRL 3301</strain>
    </source>
</reference>
<dbReference type="Proteomes" id="UP000242146">
    <property type="component" value="Unassembled WGS sequence"/>
</dbReference>
<sequence>MSHEEILNYHCTQQQSTDEFWKTSLYNKQGHKPLPRPPLDAHKQMHPHSTPSGAFSYEQVCNQAIHSSSLFLNECGLHDSQPAVRGMHFSMSPNEAHFPFLVMDSHIQPMNSQKQPITSYGHTHLSTKKSDRDEMSVNERRVRQITVKSVNQEHRVWIDVLPTETGLSLADKIHHIATFRTKKILKIATAQGRIIPLDARPVFGNWMDMALFENGEHWKVQWTDLDRSIVHNFLSKFSRRTSNIQRINQRDKRIDRL</sequence>